<dbReference type="Pfam" id="PF07714">
    <property type="entry name" value="PK_Tyr_Ser-Thr"/>
    <property type="match status" value="1"/>
</dbReference>
<evidence type="ECO:0000313" key="9">
    <source>
        <dbReference type="EMBL" id="GMI32621.1"/>
    </source>
</evidence>
<protein>
    <recommendedName>
        <fullName evidence="8">Protein kinase domain-containing protein</fullName>
    </recommendedName>
</protein>
<feature type="compositionally biased region" description="Acidic residues" evidence="6">
    <location>
        <begin position="1452"/>
        <end position="1463"/>
    </location>
</feature>
<dbReference type="EMBL" id="BRYB01004524">
    <property type="protein sequence ID" value="GMI32621.1"/>
    <property type="molecule type" value="Genomic_DNA"/>
</dbReference>
<dbReference type="InterPro" id="IPR001245">
    <property type="entry name" value="Ser-Thr/Tyr_kinase_cat_dom"/>
</dbReference>
<feature type="binding site" evidence="4">
    <location>
        <position position="1033"/>
    </location>
    <ligand>
        <name>ATP</name>
        <dbReference type="ChEBI" id="CHEBI:30616"/>
    </ligand>
</feature>
<dbReference type="SMART" id="SM01411">
    <property type="entry name" value="Ephrin_rec_like"/>
    <property type="match status" value="2"/>
</dbReference>
<gene>
    <name evidence="9" type="ORF">TeGR_g13772</name>
</gene>
<sequence length="1508" mass="165276">MRPFLLSLLLASLLIPYAQASDSGAAVDDDVCYDVNMIDSYGDYWGMGASLSFTDEETSEVVHSDLNIGDNGPGLPGPGLAVTVPLCFPPCACFVGQVSGFVFAYDAAEVSWNVVDAGGEIVASASATDSASFCTTCASSVSCPAGQEPSDDQDSCSETCTPCAVGEFTSSHSALACESCAGGKSTNTTGSTSAASCVDCLPGYSSEGGSPCTPCPPLTFSAVTGSSACEPCPPGTWSSAGSTSCFGGTASIFLNVLTVEADISEVSSFSSTSSQFLPVLLGGDEVDVGAPYEVTFVSSSSLVASFPESDQVLEFDQSGRFLGIFATVKHPSGLVFLPDLEPPQLAVAAIEEYTDAFGDVFLRNAVVHYFSIGAGLANGNLSAAVAEMFMYFSLADATFESRLARFDTNYILVSRDTEVKLVCTPANEDVGCGSGSVEKESFRILGGYASSSTRTAALAKASSPDSYLVIDTISEDKWSVLSCERRYEEVYNFHLTSSLQIVVNREQLCKEFSFFEFRPPEYESWRPTSLLHDSEQELFFVGDSENKMLHALDYFGNFIASTPTTTEVTALTLKPGASPELSVPSPPPQASTVEPIVIPIRLLDRFQNQLPASYDAEPEMPDFELTAHGSVQTIAEHLSLPHSIDASIALAPHSSTAAYEAVLDITFSGTWIFELSVNSIMFKNFTLEVSPGPTHAPACIIDAPAQIEAGTDFILTVTTYDVHDNPTSHPEDFFDCTLDSDVIPLDKNDDGSFSMRQQLTRAGYYTAETVDHDGELVSDSLHSFEVEPSSPNATASTHNKESWNNTKSLISTADQDLELQVFPRDRYGNKITKEVEGYEVTMTVLGTTYEVQFHAESDYVGTVSIPEGLDDTITLAFTLDGVPIGDGKDVEIVVMPPPPPKSNNTLAFIATGVSSFLLLVGAFFYRRHLRHAADSLKSVEQDMVNQHQDFSLQRKALEAEKEELEDEVRLKKHSEEELKVMVAALESVSKERQDELKEVMMDSKELKVDKLLGKGGFGVVNLATYRGNKVAMKQLLTVTEENVLRFRHECFLMKNLAHPNVVKLVGVCWSEDLFACCLEFVENGSLEDWLRRTAGGKKYVPPKMPVIGKKKKKKKGPSLAAVTLMGFDHNGQYDESEHTETDAAKMAEATKMMNDWWVQRMNPRFGFSPVLGEGSAPLELNVQCLYALDEASGRGRGIGHCIIDATPAQTMGFYADRRNKTHVGAEVIDSTYTTSLELLQLADKEALYRSVFKRTKGEDGYNFFTSTGYSVEDERRPYLHHHRYWSDGGTRHNGATDAIEEEEAGWKESVIHRDLKPDNMLLTKNWTLKLTDFGEARAQNMGATMTSVGTPIYISPEVMRGDRYDITADTWSYGLCLVAMIRAEKNIPYPKLHALIQECWRVRRSERPNFDQIVARLQGEIGDEIRRKEEPQIVLYSLEKDSVYHERIGKEDEIEDSDGEDDLATSREKAATMRKAHEEAMARVMRELEQSRTREAALLERLSRAERN</sequence>
<dbReference type="InterPro" id="IPR000719">
    <property type="entry name" value="Prot_kinase_dom"/>
</dbReference>
<dbReference type="Pfam" id="PF07699">
    <property type="entry name" value="Ephrin_rec_like"/>
    <property type="match status" value="1"/>
</dbReference>
<dbReference type="PROSITE" id="PS00108">
    <property type="entry name" value="PROTEIN_KINASE_ST"/>
    <property type="match status" value="1"/>
</dbReference>
<feature type="coiled-coil region" evidence="5">
    <location>
        <begin position="1474"/>
        <end position="1508"/>
    </location>
</feature>
<keyword evidence="2 4" id="KW-0547">Nucleotide-binding</keyword>
<dbReference type="SUPFAM" id="SSF56112">
    <property type="entry name" value="Protein kinase-like (PK-like)"/>
    <property type="match status" value="1"/>
</dbReference>
<keyword evidence="3 4" id="KW-0067">ATP-binding</keyword>
<accession>A0ABQ6MUF0</accession>
<organism evidence="9 10">
    <name type="scientific">Tetraparma gracilis</name>
    <dbReference type="NCBI Taxonomy" id="2962635"/>
    <lineage>
        <taxon>Eukaryota</taxon>
        <taxon>Sar</taxon>
        <taxon>Stramenopiles</taxon>
        <taxon>Ochrophyta</taxon>
        <taxon>Bolidophyceae</taxon>
        <taxon>Parmales</taxon>
        <taxon>Triparmaceae</taxon>
        <taxon>Tetraparma</taxon>
    </lineage>
</organism>
<evidence type="ECO:0000256" key="5">
    <source>
        <dbReference type="SAM" id="Coils"/>
    </source>
</evidence>
<dbReference type="InterPro" id="IPR008271">
    <property type="entry name" value="Ser/Thr_kinase_AS"/>
</dbReference>
<evidence type="ECO:0000256" key="4">
    <source>
        <dbReference type="PROSITE-ProRule" id="PRU10141"/>
    </source>
</evidence>
<dbReference type="InterPro" id="IPR011641">
    <property type="entry name" value="Tyr-kin_ephrin_A/B_rcpt-like"/>
</dbReference>
<feature type="domain" description="Protein kinase" evidence="8">
    <location>
        <begin position="1006"/>
        <end position="1448"/>
    </location>
</feature>
<feature type="coiled-coil region" evidence="5">
    <location>
        <begin position="947"/>
        <end position="977"/>
    </location>
</feature>
<name>A0ABQ6MUF0_9STRA</name>
<dbReference type="InterPro" id="IPR051681">
    <property type="entry name" value="Ser/Thr_Kinases-Pseudokinases"/>
</dbReference>
<dbReference type="InterPro" id="IPR017441">
    <property type="entry name" value="Protein_kinase_ATP_BS"/>
</dbReference>
<dbReference type="PROSITE" id="PS50011">
    <property type="entry name" value="PROTEIN_KINASE_DOM"/>
    <property type="match status" value="1"/>
</dbReference>
<evidence type="ECO:0000256" key="7">
    <source>
        <dbReference type="SAM" id="SignalP"/>
    </source>
</evidence>
<evidence type="ECO:0000256" key="3">
    <source>
        <dbReference type="ARBA" id="ARBA00022840"/>
    </source>
</evidence>
<keyword evidence="1" id="KW-0723">Serine/threonine-protein kinase</keyword>
<dbReference type="Proteomes" id="UP001165060">
    <property type="component" value="Unassembled WGS sequence"/>
</dbReference>
<dbReference type="SMART" id="SM00220">
    <property type="entry name" value="S_TKc"/>
    <property type="match status" value="1"/>
</dbReference>
<dbReference type="Gene3D" id="1.10.510.10">
    <property type="entry name" value="Transferase(Phosphotransferase) domain 1"/>
    <property type="match status" value="2"/>
</dbReference>
<proteinExistence type="predicted"/>
<dbReference type="SUPFAM" id="SSF57184">
    <property type="entry name" value="Growth factor receptor domain"/>
    <property type="match status" value="1"/>
</dbReference>
<keyword evidence="1" id="KW-0808">Transferase</keyword>
<dbReference type="PROSITE" id="PS00107">
    <property type="entry name" value="PROTEIN_KINASE_ATP"/>
    <property type="match status" value="1"/>
</dbReference>
<dbReference type="Pfam" id="PF00069">
    <property type="entry name" value="Pkinase"/>
    <property type="match status" value="1"/>
</dbReference>
<dbReference type="Gene3D" id="2.10.50.10">
    <property type="entry name" value="Tumor Necrosis Factor Receptor, subunit A, domain 2"/>
    <property type="match status" value="2"/>
</dbReference>
<dbReference type="InterPro" id="IPR009030">
    <property type="entry name" value="Growth_fac_rcpt_cys_sf"/>
</dbReference>
<evidence type="ECO:0000313" key="10">
    <source>
        <dbReference type="Proteomes" id="UP001165060"/>
    </source>
</evidence>
<feature type="region of interest" description="Disordered" evidence="6">
    <location>
        <begin position="1448"/>
        <end position="1469"/>
    </location>
</feature>
<keyword evidence="10" id="KW-1185">Reference proteome</keyword>
<keyword evidence="7" id="KW-0732">Signal</keyword>
<reference evidence="9 10" key="1">
    <citation type="journal article" date="2023" name="Commun. Biol.">
        <title>Genome analysis of Parmales, the sister group of diatoms, reveals the evolutionary specialization of diatoms from phago-mixotrophs to photoautotrophs.</title>
        <authorList>
            <person name="Ban H."/>
            <person name="Sato S."/>
            <person name="Yoshikawa S."/>
            <person name="Yamada K."/>
            <person name="Nakamura Y."/>
            <person name="Ichinomiya M."/>
            <person name="Sato N."/>
            <person name="Blanc-Mathieu R."/>
            <person name="Endo H."/>
            <person name="Kuwata A."/>
            <person name="Ogata H."/>
        </authorList>
    </citation>
    <scope>NUCLEOTIDE SEQUENCE [LARGE SCALE GENOMIC DNA]</scope>
</reference>
<keyword evidence="1" id="KW-0418">Kinase</keyword>
<feature type="compositionally biased region" description="Polar residues" evidence="6">
    <location>
        <begin position="789"/>
        <end position="802"/>
    </location>
</feature>
<evidence type="ECO:0000256" key="1">
    <source>
        <dbReference type="ARBA" id="ARBA00022527"/>
    </source>
</evidence>
<feature type="region of interest" description="Disordered" evidence="6">
    <location>
        <begin position="783"/>
        <end position="802"/>
    </location>
</feature>
<comment type="caution">
    <text evidence="9">The sequence shown here is derived from an EMBL/GenBank/DDBJ whole genome shotgun (WGS) entry which is preliminary data.</text>
</comment>
<evidence type="ECO:0000259" key="8">
    <source>
        <dbReference type="PROSITE" id="PS50011"/>
    </source>
</evidence>
<feature type="signal peptide" evidence="7">
    <location>
        <begin position="1"/>
        <end position="20"/>
    </location>
</feature>
<dbReference type="PANTHER" id="PTHR44329">
    <property type="entry name" value="SERINE/THREONINE-PROTEIN KINASE TNNI3K-RELATED"/>
    <property type="match status" value="1"/>
</dbReference>
<keyword evidence="5" id="KW-0175">Coiled coil</keyword>
<evidence type="ECO:0000256" key="6">
    <source>
        <dbReference type="SAM" id="MobiDB-lite"/>
    </source>
</evidence>
<dbReference type="InterPro" id="IPR011009">
    <property type="entry name" value="Kinase-like_dom_sf"/>
</dbReference>
<feature type="chain" id="PRO_5045945800" description="Protein kinase domain-containing protein" evidence="7">
    <location>
        <begin position="21"/>
        <end position="1508"/>
    </location>
</feature>
<evidence type="ECO:0000256" key="2">
    <source>
        <dbReference type="ARBA" id="ARBA00022741"/>
    </source>
</evidence>